<evidence type="ECO:0000313" key="3">
    <source>
        <dbReference type="EMBL" id="KAG7087593.1"/>
    </source>
</evidence>
<evidence type="ECO:0000256" key="2">
    <source>
        <dbReference type="SAM" id="Phobius"/>
    </source>
</evidence>
<keyword evidence="2" id="KW-0472">Membrane</keyword>
<dbReference type="OrthoDB" id="2850836at2759"/>
<protein>
    <submittedName>
        <fullName evidence="3">Uncharacterized protein</fullName>
    </submittedName>
</protein>
<feature type="transmembrane region" description="Helical" evidence="2">
    <location>
        <begin position="52"/>
        <end position="70"/>
    </location>
</feature>
<sequence length="163" mass="18089">MEYKVALPTRYIPQPSTSTLMPLRSPVSRAQAQLNASVNSGAPMTPKTVRNALVAMGFLGASFAGFYYALRERDRRKREAGVHEQFELTMEQAQKRGHLPTRLNESSSVRDIRDLLPVREHDAKHVSVQQAQRMGAYGDGQRIEQPAPQPQKSDGTGVASKKT</sequence>
<feature type="region of interest" description="Disordered" evidence="1">
    <location>
        <begin position="91"/>
        <end position="110"/>
    </location>
</feature>
<name>A0A9P7RQM5_9AGAR</name>
<evidence type="ECO:0000313" key="4">
    <source>
        <dbReference type="Proteomes" id="UP001049176"/>
    </source>
</evidence>
<feature type="region of interest" description="Disordered" evidence="1">
    <location>
        <begin position="118"/>
        <end position="163"/>
    </location>
</feature>
<keyword evidence="2" id="KW-1133">Transmembrane helix</keyword>
<dbReference type="KEGG" id="more:E1B28_013546"/>
<dbReference type="GeneID" id="66082621"/>
<evidence type="ECO:0000256" key="1">
    <source>
        <dbReference type="SAM" id="MobiDB-lite"/>
    </source>
</evidence>
<dbReference type="RefSeq" id="XP_043004064.1">
    <property type="nucleotide sequence ID" value="XM_043158710.1"/>
</dbReference>
<keyword evidence="2" id="KW-0812">Transmembrane</keyword>
<comment type="caution">
    <text evidence="3">The sequence shown here is derived from an EMBL/GenBank/DDBJ whole genome shotgun (WGS) entry which is preliminary data.</text>
</comment>
<proteinExistence type="predicted"/>
<dbReference type="Proteomes" id="UP001049176">
    <property type="component" value="Chromosome 9"/>
</dbReference>
<reference evidence="3" key="1">
    <citation type="journal article" date="2021" name="Genome Biol. Evol.">
        <title>The assembled and annotated genome of the fairy-ring fungus Marasmius oreades.</title>
        <authorList>
            <person name="Hiltunen M."/>
            <person name="Ament-Velasquez S.L."/>
            <person name="Johannesson H."/>
        </authorList>
    </citation>
    <scope>NUCLEOTIDE SEQUENCE</scope>
    <source>
        <strain evidence="3">03SP1</strain>
    </source>
</reference>
<dbReference type="EMBL" id="CM032189">
    <property type="protein sequence ID" value="KAG7087593.1"/>
    <property type="molecule type" value="Genomic_DNA"/>
</dbReference>
<organism evidence="3 4">
    <name type="scientific">Marasmius oreades</name>
    <name type="common">fairy-ring Marasmius</name>
    <dbReference type="NCBI Taxonomy" id="181124"/>
    <lineage>
        <taxon>Eukaryota</taxon>
        <taxon>Fungi</taxon>
        <taxon>Dikarya</taxon>
        <taxon>Basidiomycota</taxon>
        <taxon>Agaricomycotina</taxon>
        <taxon>Agaricomycetes</taxon>
        <taxon>Agaricomycetidae</taxon>
        <taxon>Agaricales</taxon>
        <taxon>Marasmiineae</taxon>
        <taxon>Marasmiaceae</taxon>
        <taxon>Marasmius</taxon>
    </lineage>
</organism>
<dbReference type="AlphaFoldDB" id="A0A9P7RQM5"/>
<keyword evidence="4" id="KW-1185">Reference proteome</keyword>
<gene>
    <name evidence="3" type="ORF">E1B28_013546</name>
</gene>
<accession>A0A9P7RQM5</accession>